<dbReference type="InterPro" id="IPR002035">
    <property type="entry name" value="VWF_A"/>
</dbReference>
<feature type="compositionally biased region" description="Basic and acidic residues" evidence="10">
    <location>
        <begin position="4207"/>
        <end position="4242"/>
    </location>
</feature>
<dbReference type="Pfam" id="PF07728">
    <property type="entry name" value="AAA_5"/>
    <property type="match status" value="8"/>
</dbReference>
<feature type="compositionally biased region" description="Acidic residues" evidence="10">
    <location>
        <begin position="4134"/>
        <end position="4147"/>
    </location>
</feature>
<dbReference type="InterPro" id="IPR012099">
    <property type="entry name" value="Midasin"/>
</dbReference>
<dbReference type="InterPro" id="IPR025662">
    <property type="entry name" value="Sigma_54_int_dom_ATP-bd_1"/>
</dbReference>
<comment type="similarity">
    <text evidence="3 9">Belongs to the midasin family.</text>
</comment>
<feature type="compositionally biased region" description="Basic and acidic residues" evidence="10">
    <location>
        <begin position="4018"/>
        <end position="4040"/>
    </location>
</feature>
<feature type="compositionally biased region" description="Basic and acidic residues" evidence="10">
    <location>
        <begin position="4289"/>
        <end position="4312"/>
    </location>
</feature>
<keyword evidence="8 9" id="KW-0539">Nucleus</keyword>
<dbReference type="PROSITE" id="PS00675">
    <property type="entry name" value="SIGMA54_INTERACT_1"/>
    <property type="match status" value="1"/>
</dbReference>
<comment type="function">
    <text evidence="9">Nuclear chaperone required for maturation and nuclear export of pre-60S ribosome subunits.</text>
</comment>
<dbReference type="OrthoDB" id="5186at2759"/>
<dbReference type="FunFam" id="3.40.50.300:FF:000142">
    <property type="entry name" value="Midasin"/>
    <property type="match status" value="1"/>
</dbReference>
<dbReference type="SUPFAM" id="SSF52540">
    <property type="entry name" value="P-loop containing nucleoside triphosphate hydrolases"/>
    <property type="match status" value="6"/>
</dbReference>
<dbReference type="InterPro" id="IPR011704">
    <property type="entry name" value="ATPase_dyneun-rel_AAA"/>
</dbReference>
<sequence length="4842" mass="531181">MPLDVRACAVACGPSVHAIAPVIAGCAQGAVSDAGCVLEEAASLLLRSDADAWARVAVAFRPCLLELVARTWEHAHAVHALAYLIGAFEEIYTLLEAFLRRHYAHGLPMDEAHLVSLWRMLRAAPHLAHTLQWPSSTLYCVFASREHATATRCLAIECYAAQEHLSNAARDALRDAWIGDAPALLTHMDVRTMPVHEQQRIDAIWRACEACPLTPTDAPVPLESVSSSLSLLGDMIVDAPPCTDDGTDPFICTSGALDAIQRVLLHVTLRLPVLLSGPPASGKTHLLTYLATRLAHTEHGMPPYLSIPLGDQSGVDAKALIGSYVSSTTRPGTFEFVEGALTRAVRAGMWVILEDLDKASTDVLSVIAPLAEALGPTKAMGTRPVLDLGARGRIEAAPGFALLATRSTRTGAARPMFLSSEHWGEVRLAPPRTEDVLAILRGRCPSLRALPSHECACLVQAWYDAIEASQRASSSVRQPTLRELVQWCARLDAMHAASLLNNPVVQDALFLDACDVFLASFADTSTPVAQSMASALSEALHMSSERASYAMRERVPDLALGHAGHVRVGRVSLDRLVPGAPTLQRYALTRSTLASMERVAACIAHAEPALLVGETGTGKTTMVQTLASLVGQPITVINLSQQTESGDLLGAFKPLDPKRQAADIHNAWTRLFERTFSLKRNGAYLDAERKAFFAGKWSRLAKLWSESCRLAQRELAAQSDARKKRRTDGTLDASWRDLLERVTSFTAMFASGQRRHFAFSFVEGPLVRAVRQGHWILLDEINLASPETLDCLAPLLQSRHGSIVLTERGDLTPVPRHAQFRLFACMNPATDVGKRDLPPSVRARFTEVYVPSPDADLDALTSIVSQYIGQEAVSDKSAILDVAEWYTAVRHAAMRHELADGANQRPHYSVRTLARALTFAATLAPSYGLRRALAEGVQMSFGMLLDAPSALAFSNLVQRHLLSHTKDRRIHASFVPPAPHSHAIQVGAFWLETGPVPPDDAPDYVLTPSVEAKIGALARALVTRQSPVLIQGPTSAGKTSAVEYLARRTGHRFVRINNHEHTDVQEYLGAYASNAEGQLVFTEGLLVTALRRGDWLVLDELNLAPTDVLEALNRLLDDNRELLIPETGEIVKPHPHFMLFATQNPPGAYAGRKMLSRAFRNRFVELHFDDVPQSELASILTTRCAIPPSWADKIVAVFAELQRRRESGRVFEKHAFATLRDLFRWGMRGADGYQQLAETGYMLLAERTRHARDAETVRDVLQQVMRVHIDPEALYDRADTLAAQLGPERLAALQSAAQHHRIVWTSAMRRLVCLTAAALQQNEPVLLVGETGAGKTSVCDIVATAFGRPLHSFNCHQNTDSADLLGGQRPLRNRAALASEARVTATPLLGAPLDDVPLEQVAAQLRSLEPSEARDHALALTQQALALFTWCDGPLVEAMRHGDMLLLDEISLADDSVLERLNSVLERERTLVLAEKAGTDVVMTASEGFQILATMNPGGDYGKKELSPALRNRFTEIYVPPVERTEDQAAIINAILPASLHAWTPPMLSYVQWFAHRLGGHDHTGLGVRDLVGWAMFVRDVCERGILPPPLAFAHGAALTIIDALGTLPATAAMTQAGLHALRMQCYQQVNAMIEPAHLDPLDPAYRAVQDTPEALYVGPFAMPKGPAAVTRPPFLLQAATTADNALRVLRACTIRGRSVLLEGSPGAGKTSLITSLAAMTGHELVRINLSEQTELVDLFGGELPVEHGRPGEFAWRPAAFLDAMQRGAWVLLDEMNLASQTVLEGLNSCLDHRGSVYVPDIGRTFTKHPDFRLFAAQNPQHQGGARKGLPKSLLNRFIKVYVAELQDADIRVICEQLYPDAAPYLDAMVSFHAALHKATQDGAVGRHGAPWELNLRDQLRWLQVMHADLGLSMAEPLDALRCLYLARFRTPQDRQAVAELFATHFGDAGHALRMPHALVSPTDALLGHVHLSRAGPVASASTQLLLPSQLACLEGMAVSVRLGLLTIITGHAGTGKSSVVRTMAALAGMHLDEVRLSSASDTMDVLGSFEQYDPAYAQRHAAQALDQCRRAIQARSHLSDGAALEALDACRRCLPHDLAQAAQYLAPFATTDEAASLHAMIEQLQGPPPSGGQFSWIDGPLVRAAKQGHWVLLDHANLCAASVLDRLNSLFEPGGSLVLSERGMVDGGVPHIVPHPAFRVFMTVDPRHGELSRAMRNRGMELWLDALDLDRLTPFARSLCAHGTLVERAVQAHAARRGVPTESAPLSAEPSVRAASAHAVLKEAGMPGAAFVAACLQDETLAEAAHIYAAQALTPAERALVQRVNVDLPSGASKGSLLPLDARRHPDMRTCDDIEPRAVELLVRCHMRTASLAAPPPGSLLWQVQDDVHQVPILIQSMPAFLEACIHVAQTAASSTNGGVLAQAGTLLDLVSFLESALHHTDLDYSLVHVMLRSIRTAVSELAQRQVAVPASLVSLMRTMQQAPRATHTGVAMQALWMRTLPHVPPPMLPHITALEATYMTQTLSPSQARTVLQVLATLYVCNASWTEEQCRDLARLAQELCALPSPTHTTSWPYVARVLPVLLWTLASCRDARLSQLVSLWSAYPSVPAPLVVGSQLCAWSPTTTVSPMLQMRWPRAFWYAPDGSFSVDAPGAHALHRAVILPAVLDAVHVDRIALSAWPSYDAHLHDLATSIATACVPAQAHRLTLLRDMLHTFTMFLSEALVEALQSSLSPDMHADVDGLHEAVQAHDYVRIAHMVRTLCRRCEADASWHSALQAWLQHLAHAHDCLSAHKGITELGRAWVQLALWTLHIYIPDVPLDPVAEAHAKHSFGMSIHARLSRQAHVEEAAETFRSGGRVNAVVQQLQTAMSDVLARLESSRHTRVTRPPATALLHRLHGELSGFASQVLAPARVERLVSRMSASDSTAIAEEASLQSSLHAFEHRLWRHYVDLHDLTAPVLVALEQMRLGLRLCLPTSPVPGRTERLASAATRFPSSYAAQTLLIDAAEPRAVSTAVPELLLVLACAAYEVQTTHSRAAIQAVYTAYEQLYILWAQQRESDREKAEAEAQLFTFKDEDASEEQARLDAEIRALFPVYDDVLETQARMPSSSDTPRLDEHVMLRVLDLHMALFPSAMARSTQRSVPSVPDMLVQATDSLLRTSAPLVSSMPMEMDRTAAFQLARIARRRAPPTRSTNFYHDAQPLEIARLMPILERLRARATELLHTIPEQVQLQQLVERCDRIAMLDVASPVAKGLAAVELLLTHVDDWQTYASRDTSLQAHATELTNLVVEWRRLELHSWKTLLDDEAAREEASVAPWFFSLYEALTRASHGPSAPELVELLDTFVRGSTAGQLSTRLALLDSFSMFRGPSHLQSILHNTAAYYAQFVPAIEAHLSQQRDMLDREVADFVKLATWRDVNVYALKQSAQKTHAYLHKSLRKFRDILRQPADPLLASKADVRPAIAVRPLLGPAYVPCDVVPETASDTYTPSAFHATRPPHLQDMKRTILHLSELSTHTLLPQLESQRYLDVVDMGTTILETADALAQQTPSVANEGNMKLIKSLATQKRRAWTDLIKALRFMGLSPFVTAELLAHNRDPMHVYGVAPLSSSHTALGLNAVSQYYAAMLAQAERLRLASQSPKGDVPDLVRGIAIVEHIVQLCLRVRQRLSNMLQGARDVWALAQRLGQLQGNLVSMDQTFVLHVQGRAHDFARLLRGLDEYMASLPMHQQVSPLPTSPDLAPVQSLQTRVREVHAQLEALASALSDSGITLCTEQEFDMVATSTHVLQDAQKVFEQLADTPSLTLLAVPMRDWLETISTPIACHTREENAASVQSLSDKVCSSMLVIAQELHKQPTPVQGGDALPERWFVDEVSKLHAIDRILRPQAVAGAIRDAMATAGTGPVTMTCVQDMNKFLAPYTQWLWTHMSCVSLWNRSMMRLTLVLSVLMTSLATQGFCQPPEESQGEDDQDAEGGDQLEGGTGLGDGTGAKDVSDTLQDDENMEELEKEDQAEDDEPEATKGEDKAREMDDMDGDVHSVDGEQGEEADDDGEEQEQDVEDEVGDIDPLDPDAVDEKMWGDEPENEKQGESEAQGGAEDDREQAGDRNEAQQREEGDAQDQAEEEEQQDEHSGDNDADEEAEVEDMPELNEGLGRELDQEAKEQDMQLGDLDLGEQDEDEEDNDMQDDENLSLPEGDIDEKEDETANFDEHDTQETRMDTDEHDVHEGEEQNRDEQASEKDHEDGSEEQASDPPDPEPKAREDEEKIDEVESSGDKPQNARAPPPMPMDQHQHETLGEKDSDPMDFDATHEGGGEDTGGAAGQQDRAKGEAGQADGSSATQDQGAHQDANEQAAQGTGDEEKSEAQPNPTQSIADSLDQFRRDVESIREATQNDQDAAMKDGGVPESSDMEHVAHDDDADAQALGTADEQQAQAMKQLSMDDDNAAGETLAMPEQDQDMDMPDSSAPPDLPEPEGSGSQPRGAREGAMMASDVLNAHGTEGDNDLPKEEEDEEHMEPIADEQRVEADQHVAEELEDFRTSDADANRASELWRSYSALTSDLAFGLCEQLRLILAPTLATRLNGDYRTGKRLNMRKIIPFIASDFAKDKIWLRRTKPSAREYQVLLAMDDSKSMAESRNIHLAYQTLALVSGALTRLEIGDIGICRFGSQMDMLHDFGSTTFTDRHGGQILQRLRFQQTRTDMFALLEQSMRVLRRAREQHASASAADLWQLEIIISDGVCQDHAKLKALLRRAAEERIMIVFVIVDACDESAPADTHQAQRSSILAMNQVNYHMDAAGKLQLEMKHYIDTFPFDYYVIVRDVQSLPQVLATTLCQWAERIRDA</sequence>
<accession>A0A3G2S304</accession>
<evidence type="ECO:0000256" key="8">
    <source>
        <dbReference type="ARBA" id="ARBA00023242"/>
    </source>
</evidence>
<keyword evidence="7 9" id="KW-0143">Chaperone</keyword>
<evidence type="ECO:0000256" key="5">
    <source>
        <dbReference type="ARBA" id="ARBA00022741"/>
    </source>
</evidence>
<feature type="compositionally biased region" description="Basic and acidic residues" evidence="10">
    <location>
        <begin position="4073"/>
        <end position="4089"/>
    </location>
</feature>
<evidence type="ECO:0000256" key="2">
    <source>
        <dbReference type="ARBA" id="ARBA00004642"/>
    </source>
</evidence>
<dbReference type="InterPro" id="IPR048617">
    <property type="entry name" value="MDN1_AAA_lid_4"/>
</dbReference>
<organism evidence="12 13">
    <name type="scientific">Malassezia restricta (strain ATCC 96810 / NBRC 103918 / CBS 7877)</name>
    <name type="common">Seborrheic dermatitis infection agent</name>
    <dbReference type="NCBI Taxonomy" id="425264"/>
    <lineage>
        <taxon>Eukaryota</taxon>
        <taxon>Fungi</taxon>
        <taxon>Dikarya</taxon>
        <taxon>Basidiomycota</taxon>
        <taxon>Ustilaginomycotina</taxon>
        <taxon>Malasseziomycetes</taxon>
        <taxon>Malasseziales</taxon>
        <taxon>Malasseziaceae</taxon>
        <taxon>Malassezia</taxon>
    </lineage>
</organism>
<dbReference type="GO" id="GO:0000027">
    <property type="term" value="P:ribosomal large subunit assembly"/>
    <property type="evidence" value="ECO:0007669"/>
    <property type="project" value="InterPro"/>
</dbReference>
<dbReference type="CDD" id="cd00009">
    <property type="entry name" value="AAA"/>
    <property type="match status" value="1"/>
</dbReference>
<dbReference type="Gene3D" id="3.40.50.300">
    <property type="entry name" value="P-loop containing nucleotide triphosphate hydrolases"/>
    <property type="match status" value="6"/>
</dbReference>
<evidence type="ECO:0000256" key="7">
    <source>
        <dbReference type="ARBA" id="ARBA00023186"/>
    </source>
</evidence>
<feature type="compositionally biased region" description="Acidic residues" evidence="10">
    <location>
        <begin position="4500"/>
        <end position="4513"/>
    </location>
</feature>
<dbReference type="FunFam" id="3.40.50.300:FF:001368">
    <property type="entry name" value="Midasin"/>
    <property type="match status" value="1"/>
</dbReference>
<reference evidence="12 13" key="1">
    <citation type="submission" date="2018-10" db="EMBL/GenBank/DDBJ databases">
        <title>Complete genome sequence of Malassezia restricta CBS 7877.</title>
        <authorList>
            <person name="Morand S.C."/>
            <person name="Bertignac M."/>
            <person name="Iltis A."/>
            <person name="Kolder I."/>
            <person name="Pirovano W."/>
            <person name="Jourdain R."/>
            <person name="Clavaud C."/>
        </authorList>
    </citation>
    <scope>NUCLEOTIDE SEQUENCE [LARGE SCALE GENOMIC DNA]</scope>
    <source>
        <strain evidence="12 13">CBS 7877</strain>
    </source>
</reference>
<evidence type="ECO:0000256" key="6">
    <source>
        <dbReference type="ARBA" id="ARBA00022840"/>
    </source>
</evidence>
<dbReference type="InterPro" id="IPR027417">
    <property type="entry name" value="P-loop_NTPase"/>
</dbReference>
<feature type="compositionally biased region" description="Acidic residues" evidence="10">
    <location>
        <begin position="4042"/>
        <end position="4072"/>
    </location>
</feature>
<evidence type="ECO:0000256" key="9">
    <source>
        <dbReference type="PIRNR" id="PIRNR010340"/>
    </source>
</evidence>
<dbReference type="VEuPathDB" id="FungiDB:DNF11_1390"/>
<dbReference type="SUPFAM" id="SSF53300">
    <property type="entry name" value="vWA-like"/>
    <property type="match status" value="1"/>
</dbReference>
<evidence type="ECO:0000256" key="4">
    <source>
        <dbReference type="ARBA" id="ARBA00017143"/>
    </source>
</evidence>
<feature type="compositionally biased region" description="Polar residues" evidence="10">
    <location>
        <begin position="4364"/>
        <end position="4373"/>
    </location>
</feature>
<comment type="subcellular location">
    <subcellularLocation>
        <location evidence="1">Nucleus</location>
        <location evidence="1">Nucleolus</location>
    </subcellularLocation>
    <subcellularLocation>
        <location evidence="2">Nucleus</location>
        <location evidence="2">Nucleoplasm</location>
    </subcellularLocation>
</comment>
<feature type="compositionally biased region" description="Polar residues" evidence="10">
    <location>
        <begin position="4334"/>
        <end position="4354"/>
    </location>
</feature>
<feature type="domain" description="VWFA" evidence="11">
    <location>
        <begin position="4621"/>
        <end position="4832"/>
    </location>
</feature>
<feature type="compositionally biased region" description="Basic and acidic residues" evidence="10">
    <location>
        <begin position="4101"/>
        <end position="4115"/>
    </location>
</feature>
<evidence type="ECO:0000256" key="3">
    <source>
        <dbReference type="ARBA" id="ARBA00007188"/>
    </source>
</evidence>
<dbReference type="InterPro" id="IPR041190">
    <property type="entry name" value="Midasin_AAA_lid_5"/>
</dbReference>
<feature type="compositionally biased region" description="Gly residues" evidence="10">
    <location>
        <begin position="3977"/>
        <end position="3988"/>
    </location>
</feature>
<feature type="compositionally biased region" description="Acidic residues" evidence="10">
    <location>
        <begin position="4116"/>
        <end position="4127"/>
    </location>
</feature>
<dbReference type="GO" id="GO:0030687">
    <property type="term" value="C:preribosome, large subunit precursor"/>
    <property type="evidence" value="ECO:0007669"/>
    <property type="project" value="TreeGrafter"/>
</dbReference>
<keyword evidence="13" id="KW-1185">Reference proteome</keyword>
<protein>
    <recommendedName>
        <fullName evidence="4 9">Midasin</fullName>
    </recommendedName>
</protein>
<dbReference type="Pfam" id="PF17865">
    <property type="entry name" value="AAA_lid_5"/>
    <property type="match status" value="1"/>
</dbReference>
<gene>
    <name evidence="12" type="primary">MDN1</name>
    <name evidence="12" type="ORF">DNF11_1390</name>
</gene>
<dbReference type="InterPro" id="IPR036465">
    <property type="entry name" value="vWFA_dom_sf"/>
</dbReference>
<feature type="region of interest" description="Disordered" evidence="10">
    <location>
        <begin position="3957"/>
        <end position="4483"/>
    </location>
</feature>
<dbReference type="Pfam" id="PF21108">
    <property type="entry name" value="MDN1_4th"/>
    <property type="match status" value="1"/>
</dbReference>
<evidence type="ECO:0000256" key="1">
    <source>
        <dbReference type="ARBA" id="ARBA00004604"/>
    </source>
</evidence>
<dbReference type="InterPro" id="IPR003593">
    <property type="entry name" value="AAA+_ATPase"/>
</dbReference>
<dbReference type="EMBL" id="CP033149">
    <property type="protein sequence ID" value="AYO42340.1"/>
    <property type="molecule type" value="Genomic_DNA"/>
</dbReference>
<dbReference type="GO" id="GO:0005730">
    <property type="term" value="C:nucleolus"/>
    <property type="evidence" value="ECO:0007669"/>
    <property type="project" value="UniProtKB-SubCell"/>
</dbReference>
<dbReference type="GO" id="GO:0016887">
    <property type="term" value="F:ATP hydrolysis activity"/>
    <property type="evidence" value="ECO:0007669"/>
    <property type="project" value="InterPro"/>
</dbReference>
<feature type="compositionally biased region" description="Acidic residues" evidence="10">
    <location>
        <begin position="3964"/>
        <end position="3976"/>
    </location>
</feature>
<dbReference type="GO" id="GO:0000055">
    <property type="term" value="P:ribosomal large subunit export from nucleus"/>
    <property type="evidence" value="ECO:0007669"/>
    <property type="project" value="TreeGrafter"/>
</dbReference>
<evidence type="ECO:0000313" key="12">
    <source>
        <dbReference type="EMBL" id="AYO42340.1"/>
    </source>
</evidence>
<dbReference type="PROSITE" id="PS50234">
    <property type="entry name" value="VWFA"/>
    <property type="match status" value="1"/>
</dbReference>
<dbReference type="InterPro" id="IPR040848">
    <property type="entry name" value="AAA_lid_7"/>
</dbReference>
<feature type="compositionally biased region" description="Basic and acidic residues" evidence="10">
    <location>
        <begin position="4152"/>
        <end position="4164"/>
    </location>
</feature>
<keyword evidence="5 9" id="KW-0547">Nucleotide-binding</keyword>
<feature type="compositionally biased region" description="Basic and acidic residues" evidence="10">
    <location>
        <begin position="4377"/>
        <end position="4387"/>
    </location>
</feature>
<dbReference type="GO" id="GO:0005654">
    <property type="term" value="C:nucleoplasm"/>
    <property type="evidence" value="ECO:0007669"/>
    <property type="project" value="UniProtKB-SubCell"/>
</dbReference>
<dbReference type="PROSITE" id="PS51257">
    <property type="entry name" value="PROKAR_LIPOPROTEIN"/>
    <property type="match status" value="1"/>
</dbReference>
<dbReference type="PIRSF" id="PIRSF010340">
    <property type="entry name" value="Midasin"/>
    <property type="match status" value="1"/>
</dbReference>
<name>A0A3G2S304_MALR7</name>
<dbReference type="GO" id="GO:0005524">
    <property type="term" value="F:ATP binding"/>
    <property type="evidence" value="ECO:0007669"/>
    <property type="project" value="UniProtKB-KW"/>
</dbReference>
<proteinExistence type="inferred from homology"/>
<dbReference type="PANTHER" id="PTHR48103">
    <property type="entry name" value="MIDASIN-RELATED"/>
    <property type="match status" value="1"/>
</dbReference>
<dbReference type="Pfam" id="PF17867">
    <property type="entry name" value="AAA_lid_7"/>
    <property type="match status" value="3"/>
</dbReference>
<dbReference type="FunFam" id="3.40.50.300:FF:001384">
    <property type="entry name" value="Midasin"/>
    <property type="match status" value="1"/>
</dbReference>
<dbReference type="STRING" id="425264.A0A3G2S304"/>
<feature type="region of interest" description="Disordered" evidence="10">
    <location>
        <begin position="4495"/>
        <end position="4518"/>
    </location>
</feature>
<evidence type="ECO:0000256" key="10">
    <source>
        <dbReference type="SAM" id="MobiDB-lite"/>
    </source>
</evidence>
<dbReference type="PANTHER" id="PTHR48103:SF2">
    <property type="entry name" value="MIDASIN"/>
    <property type="match status" value="1"/>
</dbReference>
<feature type="compositionally biased region" description="Acidic residues" evidence="10">
    <location>
        <begin position="3997"/>
        <end position="4017"/>
    </location>
</feature>
<keyword evidence="6 9" id="KW-0067">ATP-binding</keyword>
<evidence type="ECO:0000259" key="11">
    <source>
        <dbReference type="PROSITE" id="PS50234"/>
    </source>
</evidence>
<dbReference type="Proteomes" id="UP000269793">
    <property type="component" value="Chromosome II"/>
</dbReference>
<evidence type="ECO:0000313" key="13">
    <source>
        <dbReference type="Proteomes" id="UP000269793"/>
    </source>
</evidence>
<dbReference type="SMART" id="SM00382">
    <property type="entry name" value="AAA"/>
    <property type="match status" value="6"/>
</dbReference>
<feature type="compositionally biased region" description="Acidic residues" evidence="10">
    <location>
        <begin position="4171"/>
        <end position="4206"/>
    </location>
</feature>